<dbReference type="Proteomes" id="UP000198775">
    <property type="component" value="Unassembled WGS sequence"/>
</dbReference>
<organism evidence="2 3">
    <name type="scientific">Halorientalis persicus</name>
    <dbReference type="NCBI Taxonomy" id="1367881"/>
    <lineage>
        <taxon>Archaea</taxon>
        <taxon>Methanobacteriati</taxon>
        <taxon>Methanobacteriota</taxon>
        <taxon>Stenosarchaea group</taxon>
        <taxon>Halobacteria</taxon>
        <taxon>Halobacteriales</taxon>
        <taxon>Haloarculaceae</taxon>
        <taxon>Halorientalis</taxon>
    </lineage>
</organism>
<dbReference type="RefSeq" id="WP_139203453.1">
    <property type="nucleotide sequence ID" value="NZ_FOCX01000006.1"/>
</dbReference>
<evidence type="ECO:0000313" key="3">
    <source>
        <dbReference type="Proteomes" id="UP000198775"/>
    </source>
</evidence>
<feature type="domain" description="DUF7344" evidence="1">
    <location>
        <begin position="20"/>
        <end position="86"/>
    </location>
</feature>
<name>A0A1H8KRF3_9EURY</name>
<dbReference type="EMBL" id="FOCX01000006">
    <property type="protein sequence ID" value="SEN95474.1"/>
    <property type="molecule type" value="Genomic_DNA"/>
</dbReference>
<sequence length="114" mass="13135">MREDASRMAEDTWESLLTAISDPYRRQLLVALLDHNPQDDADLDPLDVVAETERESTVLESELVHNHLPKLDAMEIIRWDRDSGEISTGPEWDEVAPILELIHDHREDLPDGWL</sequence>
<dbReference type="AlphaFoldDB" id="A0A1H8KRF3"/>
<evidence type="ECO:0000259" key="1">
    <source>
        <dbReference type="Pfam" id="PF24035"/>
    </source>
</evidence>
<dbReference type="Pfam" id="PF24035">
    <property type="entry name" value="DUF7344"/>
    <property type="match status" value="1"/>
</dbReference>
<protein>
    <recommendedName>
        <fullName evidence="1">DUF7344 domain-containing protein</fullName>
    </recommendedName>
</protein>
<dbReference type="InterPro" id="IPR036388">
    <property type="entry name" value="WH-like_DNA-bd_sf"/>
</dbReference>
<accession>A0A1H8KRF3</accession>
<dbReference type="Gene3D" id="1.10.10.10">
    <property type="entry name" value="Winged helix-like DNA-binding domain superfamily/Winged helix DNA-binding domain"/>
    <property type="match status" value="1"/>
</dbReference>
<evidence type="ECO:0000313" key="2">
    <source>
        <dbReference type="EMBL" id="SEN95474.1"/>
    </source>
</evidence>
<dbReference type="InterPro" id="IPR055768">
    <property type="entry name" value="DUF7344"/>
</dbReference>
<proteinExistence type="predicted"/>
<reference evidence="3" key="1">
    <citation type="submission" date="2016-10" db="EMBL/GenBank/DDBJ databases">
        <authorList>
            <person name="Varghese N."/>
            <person name="Submissions S."/>
        </authorList>
    </citation>
    <scope>NUCLEOTIDE SEQUENCE [LARGE SCALE GENOMIC DNA]</scope>
    <source>
        <strain evidence="3">IBRC-M 10043</strain>
    </source>
</reference>
<dbReference type="OrthoDB" id="241157at2157"/>
<gene>
    <name evidence="2" type="ORF">SAMN05216388_1006156</name>
</gene>
<keyword evidence="3" id="KW-1185">Reference proteome</keyword>